<dbReference type="PROSITE" id="PS00211">
    <property type="entry name" value="ABC_TRANSPORTER_1"/>
    <property type="match status" value="1"/>
</dbReference>
<evidence type="ECO:0000313" key="6">
    <source>
        <dbReference type="EMBL" id="OMD39917.1"/>
    </source>
</evidence>
<gene>
    <name evidence="6" type="ORF">BSK56_29235</name>
</gene>
<dbReference type="InterPro" id="IPR017871">
    <property type="entry name" value="ABC_transporter-like_CS"/>
</dbReference>
<dbReference type="Proteomes" id="UP000187412">
    <property type="component" value="Unassembled WGS sequence"/>
</dbReference>
<dbReference type="Gene3D" id="3.40.50.300">
    <property type="entry name" value="P-loop containing nucleotide triphosphate hydrolases"/>
    <property type="match status" value="1"/>
</dbReference>
<keyword evidence="2" id="KW-0813">Transport</keyword>
<evidence type="ECO:0000313" key="7">
    <source>
        <dbReference type="Proteomes" id="UP000187412"/>
    </source>
</evidence>
<protein>
    <submittedName>
        <fullName evidence="6">ABC transporter ATP-binding protein</fullName>
    </submittedName>
</protein>
<dbReference type="InterPro" id="IPR003593">
    <property type="entry name" value="AAA+_ATPase"/>
</dbReference>
<name>A0ABX3H1A3_PAEBO</name>
<dbReference type="PROSITE" id="PS50893">
    <property type="entry name" value="ABC_TRANSPORTER_2"/>
    <property type="match status" value="1"/>
</dbReference>
<dbReference type="Pfam" id="PF00005">
    <property type="entry name" value="ABC_tran"/>
    <property type="match status" value="1"/>
</dbReference>
<dbReference type="CDD" id="cd03264">
    <property type="entry name" value="ABC_drug_resistance_like"/>
    <property type="match status" value="1"/>
</dbReference>
<keyword evidence="3" id="KW-0547">Nucleotide-binding</keyword>
<proteinExistence type="inferred from homology"/>
<dbReference type="InterPro" id="IPR027417">
    <property type="entry name" value="P-loop_NTPase"/>
</dbReference>
<evidence type="ECO:0000256" key="2">
    <source>
        <dbReference type="ARBA" id="ARBA00022448"/>
    </source>
</evidence>
<accession>A0ABX3H1A3</accession>
<dbReference type="SMART" id="SM00382">
    <property type="entry name" value="AAA"/>
    <property type="match status" value="1"/>
</dbReference>
<dbReference type="PANTHER" id="PTHR43335">
    <property type="entry name" value="ABC TRANSPORTER, ATP-BINDING PROTEIN"/>
    <property type="match status" value="1"/>
</dbReference>
<evidence type="ECO:0000259" key="5">
    <source>
        <dbReference type="PROSITE" id="PS50893"/>
    </source>
</evidence>
<keyword evidence="7" id="KW-1185">Reference proteome</keyword>
<organism evidence="6 7">
    <name type="scientific">Paenibacillus borealis</name>
    <dbReference type="NCBI Taxonomy" id="160799"/>
    <lineage>
        <taxon>Bacteria</taxon>
        <taxon>Bacillati</taxon>
        <taxon>Bacillota</taxon>
        <taxon>Bacilli</taxon>
        <taxon>Bacillales</taxon>
        <taxon>Paenibacillaceae</taxon>
        <taxon>Paenibacillus</taxon>
    </lineage>
</organism>
<dbReference type="RefSeq" id="WP_076113944.1">
    <property type="nucleotide sequence ID" value="NZ_MPTB01000054.1"/>
</dbReference>
<reference evidence="6 7" key="1">
    <citation type="submission" date="2016-10" db="EMBL/GenBank/DDBJ databases">
        <title>Paenibacillus species isolates.</title>
        <authorList>
            <person name="Beno S.M."/>
        </authorList>
    </citation>
    <scope>NUCLEOTIDE SEQUENCE [LARGE SCALE GENOMIC DNA]</scope>
    <source>
        <strain evidence="6 7">FSL H7-0744</strain>
    </source>
</reference>
<comment type="caution">
    <text evidence="6">The sequence shown here is derived from an EMBL/GenBank/DDBJ whole genome shotgun (WGS) entry which is preliminary data.</text>
</comment>
<evidence type="ECO:0000256" key="3">
    <source>
        <dbReference type="ARBA" id="ARBA00022741"/>
    </source>
</evidence>
<comment type="similarity">
    <text evidence="1">Belongs to the ABC transporter superfamily.</text>
</comment>
<dbReference type="GO" id="GO:0005524">
    <property type="term" value="F:ATP binding"/>
    <property type="evidence" value="ECO:0007669"/>
    <property type="project" value="UniProtKB-KW"/>
</dbReference>
<dbReference type="InterPro" id="IPR003439">
    <property type="entry name" value="ABC_transporter-like_ATP-bd"/>
</dbReference>
<sequence>MEIKAENVTRTFGTKRAIDELNFILPEGVYGLLGDNGAGKSTLMRILVAIDHQTSGKVTFNGKDIFHMNDDYRNLVGYIPQDFEVYPAFTATEYLEYMGALKGLSKKELKHKVPEVLQFVNLEKVANKKVETFSGGMKRRVGIAQAIINDPKILIFDEPTAGLDPHERIRFSNIISEMGQDKIILFSTHIISDIEAITTNVIILNQGKIKEQGNVQKMLSGIKGKVFTEEMDRERLASFKKEHLIVRIRQGENAVNVRYLGEKESGAIVCEPTLEDYYIYLGSGSHA</sequence>
<keyword evidence="4 6" id="KW-0067">ATP-binding</keyword>
<evidence type="ECO:0000256" key="4">
    <source>
        <dbReference type="ARBA" id="ARBA00022840"/>
    </source>
</evidence>
<evidence type="ECO:0000256" key="1">
    <source>
        <dbReference type="ARBA" id="ARBA00005417"/>
    </source>
</evidence>
<dbReference type="EMBL" id="MPTB01000054">
    <property type="protein sequence ID" value="OMD39917.1"/>
    <property type="molecule type" value="Genomic_DNA"/>
</dbReference>
<feature type="domain" description="ABC transporter" evidence="5">
    <location>
        <begin position="3"/>
        <end position="231"/>
    </location>
</feature>
<dbReference type="SUPFAM" id="SSF52540">
    <property type="entry name" value="P-loop containing nucleoside triphosphate hydrolases"/>
    <property type="match status" value="1"/>
</dbReference>
<dbReference type="PANTHER" id="PTHR43335:SF2">
    <property type="entry name" value="ABC TRANSPORTER, ATP-BINDING PROTEIN"/>
    <property type="match status" value="1"/>
</dbReference>